<name>A0A5C0UIZ9_9RICK</name>
<evidence type="ECO:0000313" key="1">
    <source>
        <dbReference type="EMBL" id="QEK39730.1"/>
    </source>
</evidence>
<organism evidence="1 2">
    <name type="scientific">Candidatus Sneabacter namystus</name>
    <dbReference type="NCBI Taxonomy" id="2601646"/>
    <lineage>
        <taxon>Bacteria</taxon>
        <taxon>Pseudomonadati</taxon>
        <taxon>Pseudomonadota</taxon>
        <taxon>Alphaproteobacteria</taxon>
        <taxon>Rickettsiales</taxon>
        <taxon>Rickettsiaceae</taxon>
        <taxon>Rickettsieae</taxon>
        <taxon>Candidatus Sneabacter</taxon>
    </lineage>
</organism>
<accession>A0A5C0UIZ9</accession>
<dbReference type="Proteomes" id="UP000323844">
    <property type="component" value="Chromosome"/>
</dbReference>
<reference evidence="1 2" key="1">
    <citation type="submission" date="2019-08" db="EMBL/GenBank/DDBJ databases">
        <title>Highly reduced genomes of protist endosymbionts show evolutionary convergence.</title>
        <authorList>
            <person name="George E."/>
            <person name="Husnik F."/>
            <person name="Tashyreva D."/>
            <person name="Prokopchuk G."/>
            <person name="Horak A."/>
            <person name="Kwong W.K."/>
            <person name="Lukes J."/>
            <person name="Keeling P.J."/>
        </authorList>
    </citation>
    <scope>NUCLEOTIDE SEQUENCE [LARGE SCALE GENOMIC DNA]</scope>
    <source>
        <strain evidence="1">1621</strain>
    </source>
</reference>
<keyword evidence="2" id="KW-1185">Reference proteome</keyword>
<evidence type="ECO:0000313" key="2">
    <source>
        <dbReference type="Proteomes" id="UP000323844"/>
    </source>
</evidence>
<proteinExistence type="predicted"/>
<dbReference type="RefSeq" id="WP_148952091.1">
    <property type="nucleotide sequence ID" value="NZ_CP043312.1"/>
</dbReference>
<gene>
    <name evidence="1" type="ORF">FZC37_02205</name>
</gene>
<dbReference type="AlphaFoldDB" id="A0A5C0UIZ9"/>
<dbReference type="KEGG" id="snay:FZC37_02205"/>
<dbReference type="EMBL" id="CP043312">
    <property type="protein sequence ID" value="QEK39730.1"/>
    <property type="molecule type" value="Genomic_DNA"/>
</dbReference>
<sequence length="82" mass="9377">MSLIFVVLLFVSVVYCVRKILCHKNLSFGTILRSCGIGSKEFEHIAHLGYGTRCVVFKHGKKNYLLLLSKNQNLLLDKYEDT</sequence>
<protein>
    <submittedName>
        <fullName evidence="1">Uncharacterized protein</fullName>
    </submittedName>
</protein>